<evidence type="ECO:0000313" key="1">
    <source>
        <dbReference type="EMBL" id="KLO14273.1"/>
    </source>
</evidence>
<keyword evidence="2" id="KW-1185">Reference proteome</keyword>
<evidence type="ECO:0008006" key="3">
    <source>
        <dbReference type="Google" id="ProtNLM"/>
    </source>
</evidence>
<proteinExistence type="predicted"/>
<dbReference type="Proteomes" id="UP000053477">
    <property type="component" value="Unassembled WGS sequence"/>
</dbReference>
<name>A0A0H2RXQ7_9AGAM</name>
<dbReference type="OrthoDB" id="8062037at2759"/>
<dbReference type="AlphaFoldDB" id="A0A0H2RXQ7"/>
<dbReference type="EMBL" id="KQ085946">
    <property type="protein sequence ID" value="KLO14273.1"/>
    <property type="molecule type" value="Genomic_DNA"/>
</dbReference>
<gene>
    <name evidence="1" type="ORF">SCHPADRAFT_826617</name>
</gene>
<accession>A0A0H2RXQ7</accession>
<protein>
    <recommendedName>
        <fullName evidence="3">PA domain-containing protein</fullName>
    </recommendedName>
</protein>
<dbReference type="InParanoid" id="A0A0H2RXQ7"/>
<reference evidence="1 2" key="1">
    <citation type="submission" date="2015-04" db="EMBL/GenBank/DDBJ databases">
        <title>Complete genome sequence of Schizopora paradoxa KUC8140, a cosmopolitan wood degrader in East Asia.</title>
        <authorList>
            <consortium name="DOE Joint Genome Institute"/>
            <person name="Min B."/>
            <person name="Park H."/>
            <person name="Jang Y."/>
            <person name="Kim J.-J."/>
            <person name="Kim K.H."/>
            <person name="Pangilinan J."/>
            <person name="Lipzen A."/>
            <person name="Riley R."/>
            <person name="Grigoriev I.V."/>
            <person name="Spatafora J.W."/>
            <person name="Choi I.-G."/>
        </authorList>
    </citation>
    <scope>NUCLEOTIDE SEQUENCE [LARGE SCALE GENOMIC DNA]</scope>
    <source>
        <strain evidence="1 2">KUC8140</strain>
    </source>
</reference>
<sequence>MHLSSATTPWIAFISCDANVTKTTDVDVFTLAKARGALAAVIYSQWSDACILNSAFANPAIFSAPLDVYATKSLIAARFVSSMHLEVAV</sequence>
<dbReference type="STRING" id="27342.A0A0H2RXQ7"/>
<organism evidence="1 2">
    <name type="scientific">Schizopora paradoxa</name>
    <dbReference type="NCBI Taxonomy" id="27342"/>
    <lineage>
        <taxon>Eukaryota</taxon>
        <taxon>Fungi</taxon>
        <taxon>Dikarya</taxon>
        <taxon>Basidiomycota</taxon>
        <taxon>Agaricomycotina</taxon>
        <taxon>Agaricomycetes</taxon>
        <taxon>Hymenochaetales</taxon>
        <taxon>Schizoporaceae</taxon>
        <taxon>Schizopora</taxon>
    </lineage>
</organism>
<evidence type="ECO:0000313" key="2">
    <source>
        <dbReference type="Proteomes" id="UP000053477"/>
    </source>
</evidence>